<keyword evidence="3" id="KW-1185">Reference proteome</keyword>
<reference evidence="2" key="1">
    <citation type="journal article" date="2023" name="bioRxiv">
        <title>Scaffold-level genome assemblies of two parasitoid biocontrol wasps reveal the parthenogenesis mechanism and an associated novel virus.</title>
        <authorList>
            <person name="Inwood S."/>
            <person name="Skelly J."/>
            <person name="Guhlin J."/>
            <person name="Harrop T."/>
            <person name="Goldson S."/>
            <person name="Dearden P."/>
        </authorList>
    </citation>
    <scope>NUCLEOTIDE SEQUENCE</scope>
    <source>
        <strain evidence="2">Irish</strain>
        <tissue evidence="2">Whole body</tissue>
    </source>
</reference>
<feature type="compositionally biased region" description="Polar residues" evidence="1">
    <location>
        <begin position="127"/>
        <end position="140"/>
    </location>
</feature>
<evidence type="ECO:0000313" key="2">
    <source>
        <dbReference type="EMBL" id="KAK0164912.1"/>
    </source>
</evidence>
<dbReference type="Proteomes" id="UP001168990">
    <property type="component" value="Unassembled WGS sequence"/>
</dbReference>
<gene>
    <name evidence="2" type="ORF">PV328_003479</name>
</gene>
<feature type="region of interest" description="Disordered" evidence="1">
    <location>
        <begin position="124"/>
        <end position="152"/>
    </location>
</feature>
<organism evidence="2 3">
    <name type="scientific">Microctonus aethiopoides</name>
    <dbReference type="NCBI Taxonomy" id="144406"/>
    <lineage>
        <taxon>Eukaryota</taxon>
        <taxon>Metazoa</taxon>
        <taxon>Ecdysozoa</taxon>
        <taxon>Arthropoda</taxon>
        <taxon>Hexapoda</taxon>
        <taxon>Insecta</taxon>
        <taxon>Pterygota</taxon>
        <taxon>Neoptera</taxon>
        <taxon>Endopterygota</taxon>
        <taxon>Hymenoptera</taxon>
        <taxon>Apocrita</taxon>
        <taxon>Ichneumonoidea</taxon>
        <taxon>Braconidae</taxon>
        <taxon>Euphorinae</taxon>
        <taxon>Microctonus</taxon>
    </lineage>
</organism>
<dbReference type="AlphaFoldDB" id="A0AA39F8I3"/>
<accession>A0AA39F8I3</accession>
<sequence length="152" mass="17849">MHYRVCASLHCEQIKQRWILYKFHEDYPMNSVGALFYETYTTPTYSPQTNDELRAYGGLCIFDSELLYENNNKTHAFDLQDKVNGFQRDREMHKATTTGRYTPHGAILFRTVLDLVRIHTPNKDWNNESGKMTSNSLEFSKQSEMKNPQEPD</sequence>
<comment type="caution">
    <text evidence="2">The sequence shown here is derived from an EMBL/GenBank/DDBJ whole genome shotgun (WGS) entry which is preliminary data.</text>
</comment>
<evidence type="ECO:0000256" key="1">
    <source>
        <dbReference type="SAM" id="MobiDB-lite"/>
    </source>
</evidence>
<proteinExistence type="predicted"/>
<protein>
    <submittedName>
        <fullName evidence="2">Uncharacterized protein</fullName>
    </submittedName>
</protein>
<reference evidence="2" key="2">
    <citation type="submission" date="2023-03" db="EMBL/GenBank/DDBJ databases">
        <authorList>
            <person name="Inwood S.N."/>
            <person name="Skelly J.G."/>
            <person name="Guhlin J."/>
            <person name="Harrop T.W.R."/>
            <person name="Goldson S.G."/>
            <person name="Dearden P.K."/>
        </authorList>
    </citation>
    <scope>NUCLEOTIDE SEQUENCE</scope>
    <source>
        <strain evidence="2">Irish</strain>
        <tissue evidence="2">Whole body</tissue>
    </source>
</reference>
<name>A0AA39F8I3_9HYME</name>
<evidence type="ECO:0000313" key="3">
    <source>
        <dbReference type="Proteomes" id="UP001168990"/>
    </source>
</evidence>
<dbReference type="EMBL" id="JAQQBS010001422">
    <property type="protein sequence ID" value="KAK0164912.1"/>
    <property type="molecule type" value="Genomic_DNA"/>
</dbReference>
<feature type="compositionally biased region" description="Basic and acidic residues" evidence="1">
    <location>
        <begin position="141"/>
        <end position="152"/>
    </location>
</feature>